<evidence type="ECO:0000313" key="5">
    <source>
        <dbReference type="Proteomes" id="UP000663882"/>
    </source>
</evidence>
<dbReference type="PANTHER" id="PTHR20837">
    <property type="entry name" value="CENTROSOMAL PROTEIN-RELATED"/>
    <property type="match status" value="1"/>
</dbReference>
<feature type="coiled-coil region" evidence="1">
    <location>
        <begin position="664"/>
        <end position="712"/>
    </location>
</feature>
<feature type="compositionally biased region" description="Acidic residues" evidence="2">
    <location>
        <begin position="80"/>
        <end position="91"/>
    </location>
</feature>
<feature type="compositionally biased region" description="Basic and acidic residues" evidence="2">
    <location>
        <begin position="179"/>
        <end position="191"/>
    </location>
</feature>
<evidence type="ECO:0000259" key="3">
    <source>
        <dbReference type="Pfam" id="PF17661"/>
    </source>
</evidence>
<dbReference type="OrthoDB" id="2162143at2759"/>
<dbReference type="GO" id="GO:0035869">
    <property type="term" value="C:ciliary transition zone"/>
    <property type="evidence" value="ECO:0007669"/>
    <property type="project" value="TreeGrafter"/>
</dbReference>
<proteinExistence type="predicted"/>
<organism evidence="4 5">
    <name type="scientific">Rotaria sordida</name>
    <dbReference type="NCBI Taxonomy" id="392033"/>
    <lineage>
        <taxon>Eukaryota</taxon>
        <taxon>Metazoa</taxon>
        <taxon>Spiralia</taxon>
        <taxon>Gnathifera</taxon>
        <taxon>Rotifera</taxon>
        <taxon>Eurotatoria</taxon>
        <taxon>Bdelloidea</taxon>
        <taxon>Philodinida</taxon>
        <taxon>Philodinidae</taxon>
        <taxon>Rotaria</taxon>
    </lineage>
</organism>
<evidence type="ECO:0000313" key="4">
    <source>
        <dbReference type="EMBL" id="CAF1338081.1"/>
    </source>
</evidence>
<evidence type="ECO:0000256" key="2">
    <source>
        <dbReference type="SAM" id="MobiDB-lite"/>
    </source>
</evidence>
<dbReference type="AlphaFoldDB" id="A0A815GG40"/>
<feature type="region of interest" description="Disordered" evidence="2">
    <location>
        <begin position="317"/>
        <end position="349"/>
    </location>
</feature>
<keyword evidence="1" id="KW-0175">Coiled coil</keyword>
<dbReference type="Pfam" id="PF17661">
    <property type="entry name" value="DUF5523"/>
    <property type="match status" value="1"/>
</dbReference>
<feature type="region of interest" description="Disordered" evidence="2">
    <location>
        <begin position="761"/>
        <end position="786"/>
    </location>
</feature>
<gene>
    <name evidence="4" type="ORF">RFH988_LOCUS31627</name>
</gene>
<dbReference type="GO" id="GO:1905515">
    <property type="term" value="P:non-motile cilium assembly"/>
    <property type="evidence" value="ECO:0007669"/>
    <property type="project" value="TreeGrafter"/>
</dbReference>
<name>A0A815GG40_9BILA</name>
<dbReference type="PANTHER" id="PTHR20837:SF0">
    <property type="entry name" value="COILED-COIL AND C2 DOMAIN-CONTAINING PROTEIN 2A"/>
    <property type="match status" value="1"/>
</dbReference>
<dbReference type="GO" id="GO:1904491">
    <property type="term" value="P:protein localization to ciliary transition zone"/>
    <property type="evidence" value="ECO:0007669"/>
    <property type="project" value="TreeGrafter"/>
</dbReference>
<feature type="compositionally biased region" description="Polar residues" evidence="2">
    <location>
        <begin position="766"/>
        <end position="777"/>
    </location>
</feature>
<dbReference type="InterPro" id="IPR041510">
    <property type="entry name" value="DUF5523"/>
</dbReference>
<dbReference type="EMBL" id="CAJNOO010003455">
    <property type="protein sequence ID" value="CAF1338081.1"/>
    <property type="molecule type" value="Genomic_DNA"/>
</dbReference>
<feature type="compositionally biased region" description="Basic and acidic residues" evidence="2">
    <location>
        <begin position="92"/>
        <end position="101"/>
    </location>
</feature>
<sequence>MDPSIAQRRRVRRARAHTSQENLVKDSSSDVSPRETSASTAADRRRQRRAQRSTTDQQYDNQAFTEEDRPPLHPPIERVNEDEEEEEEEEEEKIHDADRLAAHLTKQHHRKLNEVQQESKKPRKKITSDTIDDDQHDVHEQIREKQEKVSKHLGDIDEDRISSIEPLPTTTTTTPMGTARDRSREHIIEKAKRLRTGQSFDDDQLSTMGSSRRYGGSTELKLQRTLRRFEPNIEPLLSSSQTIGDTSTRFDPLTVDRHIRQQIDQKQEGRKSRWKQALEHLDTMPSLSEKDDFFLKLWTDDEKSAIKESQIDSTTVARITTADSIPDGGERKTTDESAPTEDQTTFRDQNLPEEKQPLLTMLGDIQLAQYQRAERILDEDEQRDLEEKRYKYVIGQRIALQEKLGNGIVEPRSIEEEGIFVGKRPIVPANLIRRAEKRIIQECVDENKPIDRWFGPDGAIISLPDPTKFVPTRPLIDDLFDPVLGKEFYKAYQIDSEHGLSNDPIGADRYRLDIDLGKITFVHHHLMSMEYVLAMRMKQMYECYTVRRQQLIVQQLSEKIKALKSAESNCRTLYEQNKYADSPEPKEFYDRLVNYQNELRQARNQRCNEMKLDRDLLKHLLDVWKEIKDIRRANGYTTTSVKLIIKQISGKKTKHYEQIQQQIEEEIEDEITLADEQYQREKEAHTKIVRNRKLQETRKKEAKKRLDKKRAAALTSDNIDGDYDQNDITIINEEDIYVPEKPEPRKRDEIRTTILTKYQSAIRPPDSQQTLNENDFQSDFPATKSKLKPIDNFDYC</sequence>
<feature type="compositionally biased region" description="Basic residues" evidence="2">
    <location>
        <begin position="7"/>
        <end position="16"/>
    </location>
</feature>
<dbReference type="Proteomes" id="UP000663882">
    <property type="component" value="Unassembled WGS sequence"/>
</dbReference>
<reference evidence="4" key="1">
    <citation type="submission" date="2021-02" db="EMBL/GenBank/DDBJ databases">
        <authorList>
            <person name="Nowell W R."/>
        </authorList>
    </citation>
    <scope>NUCLEOTIDE SEQUENCE</scope>
</reference>
<feature type="domain" description="DUF5523" evidence="3">
    <location>
        <begin position="259"/>
        <end position="476"/>
    </location>
</feature>
<evidence type="ECO:0000256" key="1">
    <source>
        <dbReference type="SAM" id="Coils"/>
    </source>
</evidence>
<feature type="compositionally biased region" description="Basic and acidic residues" evidence="2">
    <location>
        <begin position="66"/>
        <end position="79"/>
    </location>
</feature>
<feature type="compositionally biased region" description="Polar residues" evidence="2">
    <location>
        <begin position="336"/>
        <end position="348"/>
    </location>
</feature>
<feature type="region of interest" description="Disordered" evidence="2">
    <location>
        <begin position="1"/>
        <end position="218"/>
    </location>
</feature>
<feature type="compositionally biased region" description="Basic and acidic residues" evidence="2">
    <location>
        <begin position="136"/>
        <end position="162"/>
    </location>
</feature>
<comment type="caution">
    <text evidence="4">The sequence shown here is derived from an EMBL/GenBank/DDBJ whole genome shotgun (WGS) entry which is preliminary data.</text>
</comment>
<dbReference type="InterPro" id="IPR052434">
    <property type="entry name" value="Tectonic-like_complex_comp"/>
</dbReference>
<protein>
    <recommendedName>
        <fullName evidence="3">DUF5523 domain-containing protein</fullName>
    </recommendedName>
</protein>
<accession>A0A815GG40</accession>